<feature type="region of interest" description="Disordered" evidence="1">
    <location>
        <begin position="226"/>
        <end position="280"/>
    </location>
</feature>
<evidence type="ECO:0000256" key="1">
    <source>
        <dbReference type="SAM" id="MobiDB-lite"/>
    </source>
</evidence>
<accession>A0A9W6WQU9</accession>
<dbReference type="Proteomes" id="UP001165083">
    <property type="component" value="Unassembled WGS sequence"/>
</dbReference>
<dbReference type="EMBL" id="BSXW01000120">
    <property type="protein sequence ID" value="GMF12469.1"/>
    <property type="molecule type" value="Genomic_DNA"/>
</dbReference>
<evidence type="ECO:0000313" key="2">
    <source>
        <dbReference type="EMBL" id="GMF12469.1"/>
    </source>
</evidence>
<organism evidence="2 3">
    <name type="scientific">Phytophthora lilii</name>
    <dbReference type="NCBI Taxonomy" id="2077276"/>
    <lineage>
        <taxon>Eukaryota</taxon>
        <taxon>Sar</taxon>
        <taxon>Stramenopiles</taxon>
        <taxon>Oomycota</taxon>
        <taxon>Peronosporomycetes</taxon>
        <taxon>Peronosporales</taxon>
        <taxon>Peronosporaceae</taxon>
        <taxon>Phytophthora</taxon>
    </lineage>
</organism>
<comment type="caution">
    <text evidence="2">The sequence shown here is derived from an EMBL/GenBank/DDBJ whole genome shotgun (WGS) entry which is preliminary data.</text>
</comment>
<sequence>MNLDTDGDVEMAMPQPVFEVVQAPRLSAWDQPSLILWVRQRRQYEAKIRNRCAVTNEQYEHVVTSIRNSIEPRILDHLARFILKKRPTEVTDEDLGLAITRRCSTLQNNHIPDMDKLFQDKLKMDLKIEDTEARILNYFVLFDQIVEDHGLGGILGSGREDEPNYDERMKLRCKYLLKNIAPEMLRLEMERLVITKPVLKKDDIALCEALVERAREQQHYHMLTQELKHGEKTRAQSKGSPVNTKRPANPKSTAQQTASPIGKHPEGAKPSKFPKNNADPRAHRHVMAVCCAAVRIG</sequence>
<proteinExistence type="predicted"/>
<evidence type="ECO:0000313" key="3">
    <source>
        <dbReference type="Proteomes" id="UP001165083"/>
    </source>
</evidence>
<dbReference type="OrthoDB" id="122810at2759"/>
<name>A0A9W6WQU9_9STRA</name>
<dbReference type="AlphaFoldDB" id="A0A9W6WQU9"/>
<feature type="compositionally biased region" description="Polar residues" evidence="1">
    <location>
        <begin position="250"/>
        <end position="259"/>
    </location>
</feature>
<reference evidence="2" key="1">
    <citation type="submission" date="2023-04" db="EMBL/GenBank/DDBJ databases">
        <title>Phytophthora lilii NBRC 32176.</title>
        <authorList>
            <person name="Ichikawa N."/>
            <person name="Sato H."/>
            <person name="Tonouchi N."/>
        </authorList>
    </citation>
    <scope>NUCLEOTIDE SEQUENCE</scope>
    <source>
        <strain evidence="2">NBRC 32176</strain>
    </source>
</reference>
<keyword evidence="3" id="KW-1185">Reference proteome</keyword>
<protein>
    <submittedName>
        <fullName evidence="2">Unnamed protein product</fullName>
    </submittedName>
</protein>
<gene>
    <name evidence="2" type="ORF">Plil01_000307600</name>
</gene>